<dbReference type="Gene3D" id="3.50.50.60">
    <property type="entry name" value="FAD/NAD(P)-binding domain"/>
    <property type="match status" value="2"/>
</dbReference>
<name>A0A1H1XMJ1_9BRAD</name>
<evidence type="ECO:0000313" key="2">
    <source>
        <dbReference type="EMBL" id="SDT10413.1"/>
    </source>
</evidence>
<dbReference type="PRINTS" id="PR00368">
    <property type="entry name" value="FADPNR"/>
</dbReference>
<dbReference type="GO" id="GO:0004497">
    <property type="term" value="F:monooxygenase activity"/>
    <property type="evidence" value="ECO:0007669"/>
    <property type="project" value="TreeGrafter"/>
</dbReference>
<reference evidence="3" key="1">
    <citation type="submission" date="2016-10" db="EMBL/GenBank/DDBJ databases">
        <authorList>
            <person name="Varghese N."/>
            <person name="Submissions S."/>
        </authorList>
    </citation>
    <scope>NUCLEOTIDE SEQUENCE [LARGE SCALE GENOMIC DNA]</scope>
    <source>
        <strain evidence="3">GAS369</strain>
    </source>
</reference>
<dbReference type="AlphaFoldDB" id="A0A1H1XMJ1"/>
<dbReference type="Proteomes" id="UP000243904">
    <property type="component" value="Chromosome I"/>
</dbReference>
<dbReference type="SUPFAM" id="SSF51905">
    <property type="entry name" value="FAD/NAD(P)-binding domain"/>
    <property type="match status" value="1"/>
</dbReference>
<evidence type="ECO:0000256" key="1">
    <source>
        <dbReference type="ARBA" id="ARBA00023002"/>
    </source>
</evidence>
<accession>A0A1H1XMJ1</accession>
<dbReference type="PRINTS" id="PR00411">
    <property type="entry name" value="PNDRDTASEI"/>
</dbReference>
<evidence type="ECO:0000313" key="3">
    <source>
        <dbReference type="Proteomes" id="UP000243904"/>
    </source>
</evidence>
<dbReference type="RefSeq" id="WP_146688790.1">
    <property type="nucleotide sequence ID" value="NZ_LT629750.1"/>
</dbReference>
<dbReference type="InterPro" id="IPR036188">
    <property type="entry name" value="FAD/NAD-bd_sf"/>
</dbReference>
<dbReference type="Pfam" id="PF13738">
    <property type="entry name" value="Pyr_redox_3"/>
    <property type="match status" value="1"/>
</dbReference>
<keyword evidence="1" id="KW-0560">Oxidoreductase</keyword>
<dbReference type="InterPro" id="IPR050982">
    <property type="entry name" value="Auxin_biosynth/cation_transpt"/>
</dbReference>
<organism evidence="2 3">
    <name type="scientific">Bradyrhizobium canariense</name>
    <dbReference type="NCBI Taxonomy" id="255045"/>
    <lineage>
        <taxon>Bacteria</taxon>
        <taxon>Pseudomonadati</taxon>
        <taxon>Pseudomonadota</taxon>
        <taxon>Alphaproteobacteria</taxon>
        <taxon>Hyphomicrobiales</taxon>
        <taxon>Nitrobacteraceae</taxon>
        <taxon>Bradyrhizobium</taxon>
    </lineage>
</organism>
<dbReference type="GO" id="GO:0050660">
    <property type="term" value="F:flavin adenine dinucleotide binding"/>
    <property type="evidence" value="ECO:0007669"/>
    <property type="project" value="TreeGrafter"/>
</dbReference>
<sequence length="438" mass="47893">MSIEKVHTVVVGAGQAGVAMSEHLTACGVPHVVLERHRIAERWRSERWDSLAANGPAWHDRFPGMEFPNVDPDGFPTKEQVEEYFVAYAKRIAAPIRCGVEVKSVRKLEHRLGFLVETSQGPIEADSVVAATGAFQRPLVPNLIPGDVSLLQIHSTAYRRPDQLPKGAALVIGAGSSGVQIAEELLAAGKRVYLSVGPHERPPRAYRERDYCWWLGVLGKWDAETRPAGTSHITIAVSGAGGGHTVDFRVLAAQGAILLGMAQSFNNGTLTFAADLSDNIAHGDANYLALLDEADAYVVRNGLDLPAEPEARKLKPDPACMTSPILELNLAEAGITSIIWATGFTSDYSWLKVDAFDEEGRPRHQRGVSSEPGIYFLGLPWQSRRGSAFIWGVWHDAKHLADRIATRRRYMEYHAQRTNVEITAAAEQASLRADKARG</sequence>
<dbReference type="PANTHER" id="PTHR43539:SF78">
    <property type="entry name" value="FLAVIN-CONTAINING MONOOXYGENASE"/>
    <property type="match status" value="1"/>
</dbReference>
<dbReference type="EMBL" id="LT629750">
    <property type="protein sequence ID" value="SDT10413.1"/>
    <property type="molecule type" value="Genomic_DNA"/>
</dbReference>
<dbReference type="PANTHER" id="PTHR43539">
    <property type="entry name" value="FLAVIN-BINDING MONOOXYGENASE-LIKE PROTEIN (AFU_ORTHOLOGUE AFUA_4G09220)"/>
    <property type="match status" value="1"/>
</dbReference>
<proteinExistence type="predicted"/>
<keyword evidence="3" id="KW-1185">Reference proteome</keyword>
<protein>
    <submittedName>
        <fullName evidence="2">Putative flavoprotein involved in K+ transport</fullName>
    </submittedName>
</protein>
<gene>
    <name evidence="2" type="ORF">SAMN05444158_4397</name>
</gene>